<accession>A0A328U7T2</accession>
<name>A0A328U7T2_9FIRM</name>
<gene>
    <name evidence="1" type="ORF">DPQ25_13580</name>
</gene>
<organism evidence="1 2">
    <name type="scientific">Hydrogeniiclostridium mannosilyticum</name>
    <dbReference type="NCBI Taxonomy" id="2764322"/>
    <lineage>
        <taxon>Bacteria</taxon>
        <taxon>Bacillati</taxon>
        <taxon>Bacillota</taxon>
        <taxon>Clostridia</taxon>
        <taxon>Eubacteriales</taxon>
        <taxon>Acutalibacteraceae</taxon>
        <taxon>Hydrogeniiclostridium</taxon>
    </lineage>
</organism>
<evidence type="ECO:0008006" key="3">
    <source>
        <dbReference type="Google" id="ProtNLM"/>
    </source>
</evidence>
<dbReference type="EMBL" id="QLYR01000016">
    <property type="protein sequence ID" value="RAQ22114.1"/>
    <property type="molecule type" value="Genomic_DNA"/>
</dbReference>
<sequence length="102" mass="11620">MDFNLEEYIRAIVRECIAEGPEMKTRFTAEDIAQRFGWSPANARRVINNGSFGEVIAASPKHKVVTLQGVLEFERNRTVKALTHSKRETGRRTVIHKNPGRI</sequence>
<proteinExistence type="predicted"/>
<dbReference type="Proteomes" id="UP000249377">
    <property type="component" value="Unassembled WGS sequence"/>
</dbReference>
<comment type="caution">
    <text evidence="1">The sequence shown here is derived from an EMBL/GenBank/DDBJ whole genome shotgun (WGS) entry which is preliminary data.</text>
</comment>
<evidence type="ECO:0000313" key="2">
    <source>
        <dbReference type="Proteomes" id="UP000249377"/>
    </source>
</evidence>
<protein>
    <recommendedName>
        <fullName evidence="3">DNA-binding protein</fullName>
    </recommendedName>
</protein>
<evidence type="ECO:0000313" key="1">
    <source>
        <dbReference type="EMBL" id="RAQ22114.1"/>
    </source>
</evidence>
<keyword evidence="2" id="KW-1185">Reference proteome</keyword>
<dbReference type="AlphaFoldDB" id="A0A328U7T2"/>
<reference evidence="1 2" key="1">
    <citation type="submission" date="2018-06" db="EMBL/GenBank/DDBJ databases">
        <title>Noncontiguous genome sequence of Ruminococcaceae bacterium ASD2818.</title>
        <authorList>
            <person name="Chaplin A.V."/>
            <person name="Sokolova S.R."/>
            <person name="Kochetkova T.O."/>
            <person name="Goltsov A.Y."/>
            <person name="Trofimov D.Y."/>
            <person name="Efimov B.A."/>
        </authorList>
    </citation>
    <scope>NUCLEOTIDE SEQUENCE [LARGE SCALE GENOMIC DNA]</scope>
    <source>
        <strain evidence="1 2">ASD2818</strain>
    </source>
</reference>
<dbReference type="RefSeq" id="WP_112333717.1">
    <property type="nucleotide sequence ID" value="NZ_JBKYJQ010000005.1"/>
</dbReference>